<evidence type="ECO:0000256" key="1">
    <source>
        <dbReference type="SAM" id="Phobius"/>
    </source>
</evidence>
<feature type="transmembrane region" description="Helical" evidence="1">
    <location>
        <begin position="89"/>
        <end position="113"/>
    </location>
</feature>
<dbReference type="Proteomes" id="UP000245880">
    <property type="component" value="Unassembled WGS sequence"/>
</dbReference>
<gene>
    <name evidence="2" type="ORF">CLV98_105161</name>
</gene>
<reference evidence="2 3" key="1">
    <citation type="submission" date="2018-03" db="EMBL/GenBank/DDBJ databases">
        <title>Genomic Encyclopedia of Archaeal and Bacterial Type Strains, Phase II (KMG-II): from individual species to whole genera.</title>
        <authorList>
            <person name="Goeker M."/>
        </authorList>
    </citation>
    <scope>NUCLEOTIDE SEQUENCE [LARGE SCALE GENOMIC DNA]</scope>
    <source>
        <strain evidence="2 3">DSM 100346</strain>
    </source>
</reference>
<feature type="transmembrane region" description="Helical" evidence="1">
    <location>
        <begin position="188"/>
        <end position="213"/>
    </location>
</feature>
<dbReference type="AlphaFoldDB" id="A0A316AK62"/>
<feature type="transmembrane region" description="Helical" evidence="1">
    <location>
        <begin position="267"/>
        <end position="289"/>
    </location>
</feature>
<sequence>MSKNQTKTTYILFPGIAMLLGWGLRGYIGGGPFGAMIPGALIGLVMSMMLNLSPRHSALVTVFAVVGIGLGGEMTYGQTLRYIRHVDTLWFGTVGTTVKGAVWGLSGGLFLAIGLLNRHIEKRTLGVGMLLFFIGMLLGFKLINDPKLIYFSDPIHKPRSESWAAIGIGAVALLIWLKIKLVARDFKVVLSFVLWGTLGGGLGFGLGGLWLFLGAQLKLVWFNNWWKMMEFSFGLIFGMALGWATWLNRAYLQDITEATEKNDHRPLWTELAVVAVMALVIFWLYPLIIEPLAASTGYAQGLISGMAHDLLRLMSNYAFIGLLLLVVAYWDHGFAWQMAITLTFCHTVIDLMVDLEGETQIATSLTSQIVFTIVTTLSVAILVARFAKRNNPLKQLMQLLIWSTMLVALLKLCTQVAWGQITTTPPTLLVSKVFFVYLVFLAASIYCAWFTIKKID</sequence>
<feature type="transmembrane region" description="Helical" evidence="1">
    <location>
        <begin position="365"/>
        <end position="387"/>
    </location>
</feature>
<feature type="transmembrane region" description="Helical" evidence="1">
    <location>
        <begin position="334"/>
        <end position="353"/>
    </location>
</feature>
<keyword evidence="3" id="KW-1185">Reference proteome</keyword>
<keyword evidence="1" id="KW-0812">Transmembrane</keyword>
<organism evidence="2 3">
    <name type="scientific">Dyadobacter jejuensis</name>
    <dbReference type="NCBI Taxonomy" id="1082580"/>
    <lineage>
        <taxon>Bacteria</taxon>
        <taxon>Pseudomonadati</taxon>
        <taxon>Bacteroidota</taxon>
        <taxon>Cytophagia</taxon>
        <taxon>Cytophagales</taxon>
        <taxon>Spirosomataceae</taxon>
        <taxon>Dyadobacter</taxon>
    </lineage>
</organism>
<keyword evidence="1" id="KW-0472">Membrane</keyword>
<name>A0A316AK62_9BACT</name>
<accession>A0A316AK62</accession>
<protein>
    <submittedName>
        <fullName evidence="2">Uncharacterized protein</fullName>
    </submittedName>
</protein>
<keyword evidence="1" id="KW-1133">Transmembrane helix</keyword>
<comment type="caution">
    <text evidence="2">The sequence shown here is derived from an EMBL/GenBank/DDBJ whole genome shotgun (WGS) entry which is preliminary data.</text>
</comment>
<dbReference type="OrthoDB" id="977273at2"/>
<evidence type="ECO:0000313" key="3">
    <source>
        <dbReference type="Proteomes" id="UP000245880"/>
    </source>
</evidence>
<feature type="transmembrane region" description="Helical" evidence="1">
    <location>
        <begin position="433"/>
        <end position="452"/>
    </location>
</feature>
<feature type="transmembrane region" description="Helical" evidence="1">
    <location>
        <begin position="399"/>
        <end position="421"/>
    </location>
</feature>
<dbReference type="EMBL" id="QGDT01000005">
    <property type="protein sequence ID" value="PWJ57981.1"/>
    <property type="molecule type" value="Genomic_DNA"/>
</dbReference>
<evidence type="ECO:0000313" key="2">
    <source>
        <dbReference type="EMBL" id="PWJ57981.1"/>
    </source>
</evidence>
<feature type="transmembrane region" description="Helical" evidence="1">
    <location>
        <begin position="309"/>
        <end position="327"/>
    </location>
</feature>
<dbReference type="RefSeq" id="WP_109674583.1">
    <property type="nucleotide sequence ID" value="NZ_QGDT01000005.1"/>
</dbReference>
<feature type="transmembrane region" description="Helical" evidence="1">
    <location>
        <begin position="163"/>
        <end position="181"/>
    </location>
</feature>
<feature type="transmembrane region" description="Helical" evidence="1">
    <location>
        <begin position="125"/>
        <end position="143"/>
    </location>
</feature>
<feature type="transmembrane region" description="Helical" evidence="1">
    <location>
        <begin position="9"/>
        <end position="28"/>
    </location>
</feature>
<feature type="transmembrane region" description="Helical" evidence="1">
    <location>
        <begin position="59"/>
        <end position="77"/>
    </location>
</feature>
<proteinExistence type="predicted"/>
<feature type="transmembrane region" description="Helical" evidence="1">
    <location>
        <begin position="34"/>
        <end position="52"/>
    </location>
</feature>
<feature type="transmembrane region" description="Helical" evidence="1">
    <location>
        <begin position="225"/>
        <end position="246"/>
    </location>
</feature>